<evidence type="ECO:0000256" key="2">
    <source>
        <dbReference type="ARBA" id="ARBA00010944"/>
    </source>
</evidence>
<comment type="similarity">
    <text evidence="2 6">Belongs to the dTDP-4-dehydrorhamnose reductase family.</text>
</comment>
<keyword evidence="6" id="KW-0521">NADP</keyword>
<feature type="domain" description="RmlD-like substrate binding" evidence="7">
    <location>
        <begin position="1"/>
        <end position="283"/>
    </location>
</feature>
<dbReference type="Proteomes" id="UP001165366">
    <property type="component" value="Unassembled WGS sequence"/>
</dbReference>
<evidence type="ECO:0000256" key="1">
    <source>
        <dbReference type="ARBA" id="ARBA00004781"/>
    </source>
</evidence>
<protein>
    <recommendedName>
        <fullName evidence="4 6">dTDP-4-dehydrorhamnose reductase</fullName>
        <ecNumber evidence="3 6">1.1.1.133</ecNumber>
    </recommendedName>
</protein>
<dbReference type="GO" id="GO:0008831">
    <property type="term" value="F:dTDP-4-dehydrorhamnose reductase activity"/>
    <property type="evidence" value="ECO:0007669"/>
    <property type="project" value="UniProtKB-EC"/>
</dbReference>
<comment type="catalytic activity">
    <reaction evidence="5">
        <text>dTDP-beta-L-rhamnose + NADP(+) = dTDP-4-dehydro-beta-L-rhamnose + NADPH + H(+)</text>
        <dbReference type="Rhea" id="RHEA:21796"/>
        <dbReference type="ChEBI" id="CHEBI:15378"/>
        <dbReference type="ChEBI" id="CHEBI:57510"/>
        <dbReference type="ChEBI" id="CHEBI:57783"/>
        <dbReference type="ChEBI" id="CHEBI:58349"/>
        <dbReference type="ChEBI" id="CHEBI:62830"/>
        <dbReference type="EC" id="1.1.1.133"/>
    </reaction>
</comment>
<dbReference type="PANTHER" id="PTHR10491">
    <property type="entry name" value="DTDP-4-DEHYDRORHAMNOSE REDUCTASE"/>
    <property type="match status" value="1"/>
</dbReference>
<dbReference type="InterPro" id="IPR036291">
    <property type="entry name" value="NAD(P)-bd_dom_sf"/>
</dbReference>
<evidence type="ECO:0000256" key="4">
    <source>
        <dbReference type="ARBA" id="ARBA00017099"/>
    </source>
</evidence>
<dbReference type="InterPro" id="IPR005913">
    <property type="entry name" value="dTDP_dehydrorham_reduct"/>
</dbReference>
<organism evidence="8 9">
    <name type="scientific">Rhodohalobacter sulfatireducens</name>
    <dbReference type="NCBI Taxonomy" id="2911366"/>
    <lineage>
        <taxon>Bacteria</taxon>
        <taxon>Pseudomonadati</taxon>
        <taxon>Balneolota</taxon>
        <taxon>Balneolia</taxon>
        <taxon>Balneolales</taxon>
        <taxon>Balneolaceae</taxon>
        <taxon>Rhodohalobacter</taxon>
    </lineage>
</organism>
<evidence type="ECO:0000256" key="6">
    <source>
        <dbReference type="RuleBase" id="RU364082"/>
    </source>
</evidence>
<evidence type="ECO:0000313" key="9">
    <source>
        <dbReference type="Proteomes" id="UP001165366"/>
    </source>
</evidence>
<evidence type="ECO:0000256" key="3">
    <source>
        <dbReference type="ARBA" id="ARBA00012929"/>
    </source>
</evidence>
<comment type="pathway">
    <text evidence="1 6">Carbohydrate biosynthesis; dTDP-L-rhamnose biosynthesis.</text>
</comment>
<dbReference type="Gene3D" id="3.40.50.720">
    <property type="entry name" value="NAD(P)-binding Rossmann-like Domain"/>
    <property type="match status" value="1"/>
</dbReference>
<comment type="function">
    <text evidence="6">Catalyzes the reduction of dTDP-6-deoxy-L-lyxo-4-hexulose to yield dTDP-L-rhamnose.</text>
</comment>
<name>A0ABS9KDW6_9BACT</name>
<evidence type="ECO:0000256" key="5">
    <source>
        <dbReference type="ARBA" id="ARBA00048200"/>
    </source>
</evidence>
<reference evidence="8" key="2">
    <citation type="submission" date="2024-05" db="EMBL/GenBank/DDBJ databases">
        <title>Rhodohalobacter halophilus gen. nov., sp. nov., a moderately halophilic member of the family Balneolaceae.</title>
        <authorList>
            <person name="Xia J."/>
        </authorList>
    </citation>
    <scope>NUCLEOTIDE SEQUENCE</scope>
    <source>
        <strain evidence="8">WB101</strain>
    </source>
</reference>
<dbReference type="CDD" id="cd05254">
    <property type="entry name" value="dTDP_HR_like_SDR_e"/>
    <property type="match status" value="1"/>
</dbReference>
<dbReference type="SUPFAM" id="SSF51735">
    <property type="entry name" value="NAD(P)-binding Rossmann-fold domains"/>
    <property type="match status" value="1"/>
</dbReference>
<keyword evidence="9" id="KW-1185">Reference proteome</keyword>
<dbReference type="EC" id="1.1.1.133" evidence="3 6"/>
<dbReference type="Pfam" id="PF04321">
    <property type="entry name" value="RmlD_sub_bind"/>
    <property type="match status" value="1"/>
</dbReference>
<dbReference type="Gene3D" id="3.90.25.10">
    <property type="entry name" value="UDP-galactose 4-epimerase, domain 1"/>
    <property type="match status" value="1"/>
</dbReference>
<comment type="caution">
    <text evidence="8">The sequence shown here is derived from an EMBL/GenBank/DDBJ whole genome shotgun (WGS) entry which is preliminary data.</text>
</comment>
<gene>
    <name evidence="8" type="primary">rfbD</name>
    <name evidence="8" type="ORF">L6773_10670</name>
</gene>
<proteinExistence type="inferred from homology"/>
<accession>A0ABS9KDW6</accession>
<dbReference type="InterPro" id="IPR029903">
    <property type="entry name" value="RmlD-like-bd"/>
</dbReference>
<evidence type="ECO:0000259" key="7">
    <source>
        <dbReference type="Pfam" id="PF04321"/>
    </source>
</evidence>
<keyword evidence="6 8" id="KW-0560">Oxidoreductase</keyword>
<dbReference type="EMBL" id="JAKLWS010000011">
    <property type="protein sequence ID" value="MCG2589033.1"/>
    <property type="molecule type" value="Genomic_DNA"/>
</dbReference>
<dbReference type="RefSeq" id="WP_237854263.1">
    <property type="nucleotide sequence ID" value="NZ_JAKLWS010000011.1"/>
</dbReference>
<reference evidence="8" key="1">
    <citation type="submission" date="2022-01" db="EMBL/GenBank/DDBJ databases">
        <authorList>
            <person name="Wang Y."/>
        </authorList>
    </citation>
    <scope>NUCLEOTIDE SEQUENCE</scope>
    <source>
        <strain evidence="8">WB101</strain>
    </source>
</reference>
<evidence type="ECO:0000313" key="8">
    <source>
        <dbReference type="EMBL" id="MCG2589033.1"/>
    </source>
</evidence>
<dbReference type="NCBIfam" id="TIGR01214">
    <property type="entry name" value="rmlD"/>
    <property type="match status" value="1"/>
</dbReference>
<sequence length="294" mass="32956">MKYLITGATGQLGREWVRFLKYRGLSYTAYSSAELDITDLEAVIQKIENVQPDLLINCAAYTDVDGAESESEKAFLVNETGVKNLANVCESVGAKLVHYSTDYVFSGSEKDQQKYPDGYPEDADTNPVNVYGKSKEAGEKILQQAKCDWMLIRVSWLCGRYGSNFIKTMLRLGAERHELSVVDDQIGCPSLAFDVVEKTHQLIEKMENGVFHISCEGKISWADLAEEVFNQSGLEVNLSRISSDEYPFTATRPMFTLLSLNKAKNTGLKPLAWKSGLKRILIQIEKKNKEEPNT</sequence>
<dbReference type="PANTHER" id="PTHR10491:SF4">
    <property type="entry name" value="METHIONINE ADENOSYLTRANSFERASE 2 SUBUNIT BETA"/>
    <property type="match status" value="1"/>
</dbReference>